<dbReference type="EMBL" id="WKKH01000013">
    <property type="protein sequence ID" value="MRX76562.1"/>
    <property type="molecule type" value="Genomic_DNA"/>
</dbReference>
<evidence type="ECO:0000313" key="2">
    <source>
        <dbReference type="EMBL" id="MRX76562.1"/>
    </source>
</evidence>
<feature type="chain" id="PRO_5029490235" evidence="1">
    <location>
        <begin position="23"/>
        <end position="63"/>
    </location>
</feature>
<dbReference type="RefSeq" id="WP_154280800.1">
    <property type="nucleotide sequence ID" value="NZ_JBHUJQ010000001.1"/>
</dbReference>
<feature type="signal peptide" evidence="1">
    <location>
        <begin position="1"/>
        <end position="22"/>
    </location>
</feature>
<keyword evidence="1" id="KW-0732">Signal</keyword>
<protein>
    <submittedName>
        <fullName evidence="2">Uncharacterized protein</fullName>
    </submittedName>
</protein>
<evidence type="ECO:0000256" key="1">
    <source>
        <dbReference type="SAM" id="SignalP"/>
    </source>
</evidence>
<name>A0A7K0FYV8_9SPHI</name>
<keyword evidence="3" id="KW-1185">Reference proteome</keyword>
<proteinExistence type="predicted"/>
<dbReference type="OrthoDB" id="5624888at2"/>
<reference evidence="2 3" key="1">
    <citation type="submission" date="2019-11" db="EMBL/GenBank/DDBJ databases">
        <title>Pedobacter petrophilus genome.</title>
        <authorList>
            <person name="Feldbauer M.J."/>
            <person name="Newman J.D."/>
        </authorList>
    </citation>
    <scope>NUCLEOTIDE SEQUENCE [LARGE SCALE GENOMIC DNA]</scope>
    <source>
        <strain evidence="2 3">LMG 29686</strain>
    </source>
</reference>
<accession>A0A7K0FYV8</accession>
<gene>
    <name evidence="2" type="ORF">GJU39_10705</name>
</gene>
<sequence>MSQIKKNKVAFFLFCIFLIVHSSCNNQKTSDGKDTVRVADSLNRSKENLTEAEKSESQITLDE</sequence>
<dbReference type="Proteomes" id="UP000487757">
    <property type="component" value="Unassembled WGS sequence"/>
</dbReference>
<dbReference type="AlphaFoldDB" id="A0A7K0FYV8"/>
<comment type="caution">
    <text evidence="2">The sequence shown here is derived from an EMBL/GenBank/DDBJ whole genome shotgun (WGS) entry which is preliminary data.</text>
</comment>
<organism evidence="2 3">
    <name type="scientific">Pedobacter petrophilus</name>
    <dbReference type="NCBI Taxonomy" id="1908241"/>
    <lineage>
        <taxon>Bacteria</taxon>
        <taxon>Pseudomonadati</taxon>
        <taxon>Bacteroidota</taxon>
        <taxon>Sphingobacteriia</taxon>
        <taxon>Sphingobacteriales</taxon>
        <taxon>Sphingobacteriaceae</taxon>
        <taxon>Pedobacter</taxon>
    </lineage>
</organism>
<evidence type="ECO:0000313" key="3">
    <source>
        <dbReference type="Proteomes" id="UP000487757"/>
    </source>
</evidence>